<evidence type="ECO:0008006" key="4">
    <source>
        <dbReference type="Google" id="ProtNLM"/>
    </source>
</evidence>
<comment type="caution">
    <text evidence="2">The sequence shown here is derived from an EMBL/GenBank/DDBJ whole genome shotgun (WGS) entry which is preliminary data.</text>
</comment>
<name>A0ABN2SWV8_9PSEU</name>
<keyword evidence="3" id="KW-1185">Reference proteome</keyword>
<proteinExistence type="predicted"/>
<evidence type="ECO:0000313" key="2">
    <source>
        <dbReference type="EMBL" id="GAA1993887.1"/>
    </source>
</evidence>
<sequence>MTDGSGFELSQVGARGGEPGIAAGHHAPDECGQRFAHREQGQYFRVSQGNGDLITVHSGHRIAAGEEPRRQLRRDAGGRALPDPLPPPTDEEVAELDGK</sequence>
<evidence type="ECO:0000313" key="3">
    <source>
        <dbReference type="Proteomes" id="UP001501116"/>
    </source>
</evidence>
<feature type="region of interest" description="Disordered" evidence="1">
    <location>
        <begin position="1"/>
        <end position="28"/>
    </location>
</feature>
<dbReference type="Proteomes" id="UP001501116">
    <property type="component" value="Unassembled WGS sequence"/>
</dbReference>
<feature type="compositionally biased region" description="Basic and acidic residues" evidence="1">
    <location>
        <begin position="63"/>
        <end position="77"/>
    </location>
</feature>
<protein>
    <recommendedName>
        <fullName evidence="4">DUF1508 domain-containing protein</fullName>
    </recommendedName>
</protein>
<reference evidence="2 3" key="1">
    <citation type="journal article" date="2019" name="Int. J. Syst. Evol. Microbiol.">
        <title>The Global Catalogue of Microorganisms (GCM) 10K type strain sequencing project: providing services to taxonomists for standard genome sequencing and annotation.</title>
        <authorList>
            <consortium name="The Broad Institute Genomics Platform"/>
            <consortium name="The Broad Institute Genome Sequencing Center for Infectious Disease"/>
            <person name="Wu L."/>
            <person name="Ma J."/>
        </authorList>
    </citation>
    <scope>NUCLEOTIDE SEQUENCE [LARGE SCALE GENOMIC DNA]</scope>
    <source>
        <strain evidence="2 3">JCM 14545</strain>
    </source>
</reference>
<organism evidence="2 3">
    <name type="scientific">Amycolatopsis minnesotensis</name>
    <dbReference type="NCBI Taxonomy" id="337894"/>
    <lineage>
        <taxon>Bacteria</taxon>
        <taxon>Bacillati</taxon>
        <taxon>Actinomycetota</taxon>
        <taxon>Actinomycetes</taxon>
        <taxon>Pseudonocardiales</taxon>
        <taxon>Pseudonocardiaceae</taxon>
        <taxon>Amycolatopsis</taxon>
    </lineage>
</organism>
<gene>
    <name evidence="2" type="ORF">GCM10009754_86560</name>
</gene>
<feature type="region of interest" description="Disordered" evidence="1">
    <location>
        <begin position="60"/>
        <end position="99"/>
    </location>
</feature>
<accession>A0ABN2SWV8</accession>
<evidence type="ECO:0000256" key="1">
    <source>
        <dbReference type="SAM" id="MobiDB-lite"/>
    </source>
</evidence>
<dbReference type="EMBL" id="BAAANN010000075">
    <property type="protein sequence ID" value="GAA1993887.1"/>
    <property type="molecule type" value="Genomic_DNA"/>
</dbReference>
<feature type="compositionally biased region" description="Acidic residues" evidence="1">
    <location>
        <begin position="89"/>
        <end position="99"/>
    </location>
</feature>